<keyword evidence="2 5" id="KW-0812">Transmembrane</keyword>
<keyword evidence="4 5" id="KW-0472">Membrane</keyword>
<dbReference type="RefSeq" id="XP_056493676.1">
    <property type="nucleotide sequence ID" value="XM_056625094.1"/>
</dbReference>
<accession>A0A9W9WAH1</accession>
<feature type="transmembrane region" description="Helical" evidence="5">
    <location>
        <begin position="25"/>
        <end position="42"/>
    </location>
</feature>
<evidence type="ECO:0000256" key="2">
    <source>
        <dbReference type="ARBA" id="ARBA00022692"/>
    </source>
</evidence>
<dbReference type="InterPro" id="IPR052185">
    <property type="entry name" value="IPC_Synthase-Related"/>
</dbReference>
<name>A0A9W9WAH1_9EURO</name>
<feature type="transmembrane region" description="Helical" evidence="5">
    <location>
        <begin position="197"/>
        <end position="217"/>
    </location>
</feature>
<evidence type="ECO:0000259" key="6">
    <source>
        <dbReference type="Pfam" id="PF14378"/>
    </source>
</evidence>
<dbReference type="GeneID" id="81364074"/>
<dbReference type="EMBL" id="JAPZBU010000003">
    <property type="protein sequence ID" value="KAJ5413820.1"/>
    <property type="molecule type" value="Genomic_DNA"/>
</dbReference>
<evidence type="ECO:0000313" key="7">
    <source>
        <dbReference type="EMBL" id="KAJ5413820.1"/>
    </source>
</evidence>
<gene>
    <name evidence="7" type="ORF">N7509_000447</name>
</gene>
<evidence type="ECO:0000256" key="5">
    <source>
        <dbReference type="SAM" id="Phobius"/>
    </source>
</evidence>
<dbReference type="Pfam" id="PF14378">
    <property type="entry name" value="PAP2_3"/>
    <property type="match status" value="1"/>
</dbReference>
<dbReference type="CDD" id="cd03386">
    <property type="entry name" value="PAP2_Aur1_like"/>
    <property type="match status" value="1"/>
</dbReference>
<evidence type="ECO:0000256" key="1">
    <source>
        <dbReference type="ARBA" id="ARBA00004141"/>
    </source>
</evidence>
<dbReference type="OrthoDB" id="2566866at2759"/>
<reference evidence="7" key="2">
    <citation type="journal article" date="2023" name="IMA Fungus">
        <title>Comparative genomic study of the Penicillium genus elucidates a diverse pangenome and 15 lateral gene transfer events.</title>
        <authorList>
            <person name="Petersen C."/>
            <person name="Sorensen T."/>
            <person name="Nielsen M.R."/>
            <person name="Sondergaard T.E."/>
            <person name="Sorensen J.L."/>
            <person name="Fitzpatrick D.A."/>
            <person name="Frisvad J.C."/>
            <person name="Nielsen K.L."/>
        </authorList>
    </citation>
    <scope>NUCLEOTIDE SEQUENCE</scope>
    <source>
        <strain evidence="7">IBT 29677</strain>
    </source>
</reference>
<feature type="transmembrane region" description="Helical" evidence="5">
    <location>
        <begin position="320"/>
        <end position="339"/>
    </location>
</feature>
<sequence length="410" mass="47131">MHVNAPSPDVSHPKLGEPQFQSHSWVEPIIVISIMVGSLVINRRRNFCIWEKQRTWETEDQVNGSPPYFPLVATDCSSQYQPNPREGRIVCGVFIKNLDSSRWAHHIHSRVMQKFPFLVEMFYWAINYLFYSITKATSQWLSPASIGIVQVAQDHGISIMNFEHRSIFRFIFAIEEVEFQAFFVNNHPAVMTFFNRVYSLIHIPGSVLFLSWYYHAAPDHNTFSIVRRTMTLGNFAAFLTFCIYPCMPPRLLPKSYRFYDTVRQEQAESIWVSGKSVNQFAAMPSLHFTYAFVIGWTFIHHSGVLRLLRGRKSNKPLSTQILFVSLAIVYPCIVLSVIVATANHYWLDAVCAMLTVTACFAGNRVLLMLLPVEFGICWALKISKPTPSTGYLTNKDYRRRGRAQSFQFGV</sequence>
<proteinExistence type="predicted"/>
<dbReference type="Proteomes" id="UP001147747">
    <property type="component" value="Unassembled WGS sequence"/>
</dbReference>
<comment type="subcellular location">
    <subcellularLocation>
        <location evidence="1">Membrane</location>
        <topology evidence="1">Multi-pass membrane protein</topology>
    </subcellularLocation>
</comment>
<organism evidence="7 8">
    <name type="scientific">Penicillium cosmopolitanum</name>
    <dbReference type="NCBI Taxonomy" id="1131564"/>
    <lineage>
        <taxon>Eukaryota</taxon>
        <taxon>Fungi</taxon>
        <taxon>Dikarya</taxon>
        <taxon>Ascomycota</taxon>
        <taxon>Pezizomycotina</taxon>
        <taxon>Eurotiomycetes</taxon>
        <taxon>Eurotiomycetidae</taxon>
        <taxon>Eurotiales</taxon>
        <taxon>Aspergillaceae</taxon>
        <taxon>Penicillium</taxon>
    </lineage>
</organism>
<feature type="domain" description="Inositolphosphotransferase Aur1/Ipt1" evidence="6">
    <location>
        <begin position="180"/>
        <end position="305"/>
    </location>
</feature>
<protein>
    <recommendedName>
        <fullName evidence="6">Inositolphosphotransferase Aur1/Ipt1 domain-containing protein</fullName>
    </recommendedName>
</protein>
<dbReference type="PANTHER" id="PTHR31310:SF10">
    <property type="entry name" value="INOSITOLPHOSPHOTRANSFERASE AUR1_IPT1 DOMAIN-CONTAINING PROTEIN"/>
    <property type="match status" value="1"/>
</dbReference>
<dbReference type="GO" id="GO:0016020">
    <property type="term" value="C:membrane"/>
    <property type="evidence" value="ECO:0007669"/>
    <property type="project" value="UniProtKB-SubCell"/>
</dbReference>
<dbReference type="AlphaFoldDB" id="A0A9W9WAH1"/>
<reference evidence="7" key="1">
    <citation type="submission" date="2022-12" db="EMBL/GenBank/DDBJ databases">
        <authorList>
            <person name="Petersen C."/>
        </authorList>
    </citation>
    <scope>NUCLEOTIDE SEQUENCE</scope>
    <source>
        <strain evidence="7">IBT 29677</strain>
    </source>
</reference>
<evidence type="ECO:0000313" key="8">
    <source>
        <dbReference type="Proteomes" id="UP001147747"/>
    </source>
</evidence>
<dbReference type="InterPro" id="IPR026841">
    <property type="entry name" value="Aur1/Ipt1"/>
</dbReference>
<evidence type="ECO:0000256" key="3">
    <source>
        <dbReference type="ARBA" id="ARBA00022989"/>
    </source>
</evidence>
<comment type="caution">
    <text evidence="7">The sequence shown here is derived from an EMBL/GenBank/DDBJ whole genome shotgun (WGS) entry which is preliminary data.</text>
</comment>
<keyword evidence="3 5" id="KW-1133">Transmembrane helix</keyword>
<evidence type="ECO:0000256" key="4">
    <source>
        <dbReference type="ARBA" id="ARBA00023136"/>
    </source>
</evidence>
<feature type="transmembrane region" description="Helical" evidence="5">
    <location>
        <begin position="288"/>
        <end position="308"/>
    </location>
</feature>
<feature type="transmembrane region" description="Helical" evidence="5">
    <location>
        <begin position="115"/>
        <end position="133"/>
    </location>
</feature>
<keyword evidence="8" id="KW-1185">Reference proteome</keyword>
<feature type="transmembrane region" description="Helical" evidence="5">
    <location>
        <begin position="229"/>
        <end position="247"/>
    </location>
</feature>
<dbReference type="PANTHER" id="PTHR31310">
    <property type="match status" value="1"/>
</dbReference>
<feature type="transmembrane region" description="Helical" evidence="5">
    <location>
        <begin position="345"/>
        <end position="366"/>
    </location>
</feature>